<keyword evidence="5 10" id="KW-0812">Transmembrane</keyword>
<keyword evidence="7" id="KW-0333">Golgi apparatus</keyword>
<evidence type="ECO:0000256" key="9">
    <source>
        <dbReference type="ARBA" id="ARBA00023136"/>
    </source>
</evidence>
<gene>
    <name evidence="11" type="ORF">ONB1V03_LOCUS3824</name>
</gene>
<evidence type="ECO:0000256" key="2">
    <source>
        <dbReference type="ARBA" id="ARBA00004167"/>
    </source>
</evidence>
<name>A0A7R9LJK8_9ACAR</name>
<evidence type="ECO:0000313" key="12">
    <source>
        <dbReference type="Proteomes" id="UP000728032"/>
    </source>
</evidence>
<dbReference type="InterPro" id="IPR010876">
    <property type="entry name" value="C1orf43"/>
</dbReference>
<keyword evidence="12" id="KW-1185">Reference proteome</keyword>
<evidence type="ECO:0000256" key="4">
    <source>
        <dbReference type="ARBA" id="ARBA00004555"/>
    </source>
</evidence>
<evidence type="ECO:0000256" key="10">
    <source>
        <dbReference type="SAM" id="Phobius"/>
    </source>
</evidence>
<dbReference type="Pfam" id="PF07406">
    <property type="entry name" value="NICE-3"/>
    <property type="match status" value="1"/>
</dbReference>
<dbReference type="GO" id="GO:0016020">
    <property type="term" value="C:membrane"/>
    <property type="evidence" value="ECO:0007669"/>
    <property type="project" value="UniProtKB-SubCell"/>
</dbReference>
<dbReference type="GO" id="GO:0005739">
    <property type="term" value="C:mitochondrion"/>
    <property type="evidence" value="ECO:0007669"/>
    <property type="project" value="UniProtKB-SubCell"/>
</dbReference>
<keyword evidence="9 10" id="KW-0472">Membrane</keyword>
<dbReference type="AlphaFoldDB" id="A0A7R9LJK8"/>
<evidence type="ECO:0000256" key="6">
    <source>
        <dbReference type="ARBA" id="ARBA00022989"/>
    </source>
</evidence>
<dbReference type="EMBL" id="CAJPVJ010001204">
    <property type="protein sequence ID" value="CAG2164268.1"/>
    <property type="molecule type" value="Genomic_DNA"/>
</dbReference>
<organism evidence="11">
    <name type="scientific">Oppiella nova</name>
    <dbReference type="NCBI Taxonomy" id="334625"/>
    <lineage>
        <taxon>Eukaryota</taxon>
        <taxon>Metazoa</taxon>
        <taxon>Ecdysozoa</taxon>
        <taxon>Arthropoda</taxon>
        <taxon>Chelicerata</taxon>
        <taxon>Arachnida</taxon>
        <taxon>Acari</taxon>
        <taxon>Acariformes</taxon>
        <taxon>Sarcoptiformes</taxon>
        <taxon>Oribatida</taxon>
        <taxon>Brachypylina</taxon>
        <taxon>Oppioidea</taxon>
        <taxon>Oppiidae</taxon>
        <taxon>Oppiella</taxon>
    </lineage>
</organism>
<dbReference type="EMBL" id="OC916029">
    <property type="protein sequence ID" value="CAD7642873.1"/>
    <property type="molecule type" value="Genomic_DNA"/>
</dbReference>
<keyword evidence="8" id="KW-0496">Mitochondrion</keyword>
<evidence type="ECO:0000256" key="5">
    <source>
        <dbReference type="ARBA" id="ARBA00022692"/>
    </source>
</evidence>
<evidence type="ECO:0000313" key="11">
    <source>
        <dbReference type="EMBL" id="CAD7642873.1"/>
    </source>
</evidence>
<dbReference type="PANTHER" id="PTHR21425">
    <property type="entry name" value="NICE-3"/>
    <property type="match status" value="1"/>
</dbReference>
<comment type="function">
    <text evidence="1">General regulator of phagocytosis. Required to uptake Gram negative bacterium by macrophages.</text>
</comment>
<reference evidence="11" key="1">
    <citation type="submission" date="2020-11" db="EMBL/GenBank/DDBJ databases">
        <authorList>
            <person name="Tran Van P."/>
        </authorList>
    </citation>
    <scope>NUCLEOTIDE SEQUENCE</scope>
</reference>
<keyword evidence="6 10" id="KW-1133">Transmembrane helix</keyword>
<dbReference type="Proteomes" id="UP000728032">
    <property type="component" value="Unassembled WGS sequence"/>
</dbReference>
<evidence type="ECO:0000256" key="7">
    <source>
        <dbReference type="ARBA" id="ARBA00023034"/>
    </source>
</evidence>
<evidence type="ECO:0000256" key="8">
    <source>
        <dbReference type="ARBA" id="ARBA00023128"/>
    </source>
</evidence>
<dbReference type="GO" id="GO:0005794">
    <property type="term" value="C:Golgi apparatus"/>
    <property type="evidence" value="ECO:0007669"/>
    <property type="project" value="UniProtKB-SubCell"/>
</dbReference>
<comment type="subcellular location">
    <subcellularLocation>
        <location evidence="4">Golgi apparatus</location>
    </subcellularLocation>
    <subcellularLocation>
        <location evidence="2">Membrane</location>
        <topology evidence="2">Single-pass membrane protein</topology>
    </subcellularLocation>
    <subcellularLocation>
        <location evidence="3">Mitochondrion</location>
    </subcellularLocation>
</comment>
<evidence type="ECO:0000256" key="3">
    <source>
        <dbReference type="ARBA" id="ARBA00004173"/>
    </source>
</evidence>
<dbReference type="PANTHER" id="PTHR21425:SF2">
    <property type="entry name" value="PROTEIN C1ORF43"/>
    <property type="match status" value="1"/>
</dbReference>
<feature type="transmembrane region" description="Helical" evidence="10">
    <location>
        <begin position="6"/>
        <end position="31"/>
    </location>
</feature>
<dbReference type="OrthoDB" id="5960253at2759"/>
<protein>
    <submittedName>
        <fullName evidence="11">Uncharacterized protein</fullName>
    </submittedName>
</protein>
<evidence type="ECO:0000256" key="1">
    <source>
        <dbReference type="ARBA" id="ARBA00002620"/>
    </source>
</evidence>
<proteinExistence type="predicted"/>
<sequence length="235" mass="26919">MASEGYHMSGVAAIICIAIGILVFVLLFIFAKRQIMRLSLKNRFVPHIPLARDAPKHLKQRIESKLTVVRDITFEPNLLNYLNYESTESKDVDYDHIYRMKAIDSLALLEAEMIEATGDYSLKRPPGQDLRYYLLRLVKDDGPLINCDTKLINHFVDSYNSARHEPYPHFGLENYNQFMTLLNTIRNCITTKTSPNRKSVLKGKDTTAQMAFNGKTQVSIRQNKVDFVVTDETSV</sequence>
<accession>A0A7R9LJK8</accession>